<evidence type="ECO:0000313" key="3">
    <source>
        <dbReference type="Proteomes" id="UP000045706"/>
    </source>
</evidence>
<gene>
    <name evidence="2" type="ORF">BN1723_011393</name>
</gene>
<proteinExistence type="predicted"/>
<dbReference type="Proteomes" id="UP000045706">
    <property type="component" value="Unassembled WGS sequence"/>
</dbReference>
<name>A0A0G4L6S7_VERLO</name>
<feature type="region of interest" description="Disordered" evidence="1">
    <location>
        <begin position="1"/>
        <end position="23"/>
    </location>
</feature>
<protein>
    <submittedName>
        <fullName evidence="2">Uncharacterized protein</fullName>
    </submittedName>
</protein>
<dbReference type="EMBL" id="CVQI01008224">
    <property type="protein sequence ID" value="CRK17684.1"/>
    <property type="molecule type" value="Genomic_DNA"/>
</dbReference>
<organism evidence="2 3">
    <name type="scientific">Verticillium longisporum</name>
    <name type="common">Verticillium dahliae var. longisporum</name>
    <dbReference type="NCBI Taxonomy" id="100787"/>
    <lineage>
        <taxon>Eukaryota</taxon>
        <taxon>Fungi</taxon>
        <taxon>Dikarya</taxon>
        <taxon>Ascomycota</taxon>
        <taxon>Pezizomycotina</taxon>
        <taxon>Sordariomycetes</taxon>
        <taxon>Hypocreomycetidae</taxon>
        <taxon>Glomerellales</taxon>
        <taxon>Plectosphaerellaceae</taxon>
        <taxon>Verticillium</taxon>
    </lineage>
</organism>
<accession>A0A0G4L6S7</accession>
<evidence type="ECO:0000313" key="2">
    <source>
        <dbReference type="EMBL" id="CRK17684.1"/>
    </source>
</evidence>
<evidence type="ECO:0000256" key="1">
    <source>
        <dbReference type="SAM" id="MobiDB-lite"/>
    </source>
</evidence>
<dbReference type="AlphaFoldDB" id="A0A0G4L6S7"/>
<sequence length="250" mass="27275">MGHHGRRPPALGAARSHEEAPFASRNGRDVLVPVWRHGAEPLRRPPLVAQHLGDGDGAPDLVLAAVPAWTRRQLLLVFRLRLRRDAAGHGPENLGVKLRLELQDRRRLGRRRLANLQRRHGHANADPGLLGLVGLIVLSVLLLCRHQYDVGPRFLVDLVRLVLHDRLGIRLVPVDAQARDAAPAPDAAPTWAEAQQRQRRHVPDAELVLGPLNRLPQHPLLAVRQHMGQHEAQAEGVGGHGPVAGVGAGG</sequence>
<reference evidence="3" key="1">
    <citation type="submission" date="2015-05" db="EMBL/GenBank/DDBJ databases">
        <authorList>
            <person name="Fogelqvist Johan"/>
        </authorList>
    </citation>
    <scope>NUCLEOTIDE SEQUENCE [LARGE SCALE GENOMIC DNA]</scope>
</reference>